<organism evidence="2 3">
    <name type="scientific">Leptonema illini DSM 21528</name>
    <dbReference type="NCBI Taxonomy" id="929563"/>
    <lineage>
        <taxon>Bacteria</taxon>
        <taxon>Pseudomonadati</taxon>
        <taxon>Spirochaetota</taxon>
        <taxon>Spirochaetia</taxon>
        <taxon>Leptospirales</taxon>
        <taxon>Leptospiraceae</taxon>
        <taxon>Leptonema</taxon>
    </lineage>
</organism>
<evidence type="ECO:0000313" key="2">
    <source>
        <dbReference type="EMBL" id="EHQ07864.1"/>
    </source>
</evidence>
<dbReference type="HOGENOM" id="CLU_2633777_0_0_12"/>
<feature type="transmembrane region" description="Helical" evidence="1">
    <location>
        <begin position="59"/>
        <end position="76"/>
    </location>
</feature>
<accession>H2CG16</accession>
<keyword evidence="1" id="KW-0812">Transmembrane</keyword>
<gene>
    <name evidence="2" type="ORF">Lepil_3202</name>
</gene>
<dbReference type="EMBL" id="JH597773">
    <property type="protein sequence ID" value="EHQ07864.1"/>
    <property type="molecule type" value="Genomic_DNA"/>
</dbReference>
<evidence type="ECO:0000313" key="3">
    <source>
        <dbReference type="Proteomes" id="UP000005737"/>
    </source>
</evidence>
<keyword evidence="3" id="KW-1185">Reference proteome</keyword>
<evidence type="ECO:0000256" key="1">
    <source>
        <dbReference type="SAM" id="Phobius"/>
    </source>
</evidence>
<reference evidence="2 3" key="1">
    <citation type="submission" date="2011-10" db="EMBL/GenBank/DDBJ databases">
        <title>The Improved High-Quality Draft genome of Leptonema illini DSM 21528.</title>
        <authorList>
            <consortium name="US DOE Joint Genome Institute (JGI-PGF)"/>
            <person name="Lucas S."/>
            <person name="Copeland A."/>
            <person name="Lapidus A."/>
            <person name="Glavina del Rio T."/>
            <person name="Dalin E."/>
            <person name="Tice H."/>
            <person name="Bruce D."/>
            <person name="Goodwin L."/>
            <person name="Pitluck S."/>
            <person name="Peters L."/>
            <person name="Mikhailova N."/>
            <person name="Held B."/>
            <person name="Kyrpides N."/>
            <person name="Mavromatis K."/>
            <person name="Ivanova N."/>
            <person name="Markowitz V."/>
            <person name="Cheng J.-F."/>
            <person name="Hugenholtz P."/>
            <person name="Woyke T."/>
            <person name="Wu D."/>
            <person name="Gronow S."/>
            <person name="Wellnitz S."/>
            <person name="Brambilla E.-M."/>
            <person name="Klenk H.-P."/>
            <person name="Eisen J.A."/>
        </authorList>
    </citation>
    <scope>NUCLEOTIDE SEQUENCE [LARGE SCALE GENOMIC DNA]</scope>
    <source>
        <strain evidence="2 3">DSM 21528</strain>
    </source>
</reference>
<protein>
    <submittedName>
        <fullName evidence="2">Uncharacterized protein</fullName>
    </submittedName>
</protein>
<sequence>MESSTIFASAGLCLDIVGVSILWWKEVPWRPSGQTWDEGDIQKAEEGAESKRHIWTKSGLVALIAGFALQLISVWIK</sequence>
<dbReference type="Proteomes" id="UP000005737">
    <property type="component" value="Unassembled WGS sequence"/>
</dbReference>
<keyword evidence="1" id="KW-0472">Membrane</keyword>
<name>H2CG16_9LEPT</name>
<feature type="transmembrane region" description="Helical" evidence="1">
    <location>
        <begin position="6"/>
        <end position="24"/>
    </location>
</feature>
<proteinExistence type="predicted"/>
<keyword evidence="1" id="KW-1133">Transmembrane helix</keyword>
<dbReference type="STRING" id="183.GCA_002009735_01219"/>
<dbReference type="AlphaFoldDB" id="H2CG16"/>